<dbReference type="PANTHER" id="PTHR36762:SF2">
    <property type="entry name" value="LIGHT-REGULATED PROTEIN 1, CHLOROPLASTIC"/>
    <property type="match status" value="1"/>
</dbReference>
<keyword evidence="3" id="KW-1185">Reference proteome</keyword>
<proteinExistence type="predicted"/>
<dbReference type="GO" id="GO:0009507">
    <property type="term" value="C:chloroplast"/>
    <property type="evidence" value="ECO:0007669"/>
    <property type="project" value="InterPro"/>
</dbReference>
<organism evidence="2 3">
    <name type="scientific">Crotalaria pallida</name>
    <name type="common">Smooth rattlebox</name>
    <name type="synonym">Crotalaria striata</name>
    <dbReference type="NCBI Taxonomy" id="3830"/>
    <lineage>
        <taxon>Eukaryota</taxon>
        <taxon>Viridiplantae</taxon>
        <taxon>Streptophyta</taxon>
        <taxon>Embryophyta</taxon>
        <taxon>Tracheophyta</taxon>
        <taxon>Spermatophyta</taxon>
        <taxon>Magnoliopsida</taxon>
        <taxon>eudicotyledons</taxon>
        <taxon>Gunneridae</taxon>
        <taxon>Pentapetalae</taxon>
        <taxon>rosids</taxon>
        <taxon>fabids</taxon>
        <taxon>Fabales</taxon>
        <taxon>Fabaceae</taxon>
        <taxon>Papilionoideae</taxon>
        <taxon>50 kb inversion clade</taxon>
        <taxon>genistoids sensu lato</taxon>
        <taxon>core genistoids</taxon>
        <taxon>Crotalarieae</taxon>
        <taxon>Crotalaria</taxon>
    </lineage>
</organism>
<dbReference type="InterPro" id="IPR009856">
    <property type="entry name" value="Lir1"/>
</dbReference>
<gene>
    <name evidence="2" type="ORF">RIF29_20837</name>
</gene>
<dbReference type="PANTHER" id="PTHR36762">
    <property type="entry name" value="LIGHT-REGULATED PROTEIN 1, CHLOROPLASTIC"/>
    <property type="match status" value="1"/>
</dbReference>
<dbReference type="AlphaFoldDB" id="A0AAN9I910"/>
<evidence type="ECO:0000256" key="1">
    <source>
        <dbReference type="SAM" id="MobiDB-lite"/>
    </source>
</evidence>
<evidence type="ECO:0000313" key="2">
    <source>
        <dbReference type="EMBL" id="KAK7268150.1"/>
    </source>
</evidence>
<dbReference type="Pfam" id="PF07207">
    <property type="entry name" value="Lir1"/>
    <property type="match status" value="1"/>
</dbReference>
<evidence type="ECO:0000313" key="3">
    <source>
        <dbReference type="Proteomes" id="UP001372338"/>
    </source>
</evidence>
<accession>A0AAN9I910</accession>
<sequence length="297" mass="33218">MFHLIECIDWLTKYLQKTCLLCDNQQCLKQQSDGQFYERLGITGTTDKLSAAALTFAAPNVVPLTPTKSVSHVTNFPTKLTGSYTSPRYTAIKVATVSYETSTVDYNSALSVFPAEACETIGGEACLADIYPEVRLQPEARSDTPRVTSDNVERDYLEYDDPKTVFIGEACDDLGGIFCGLEYQRVNPKPKTPKLISSSPSTLSAASSFFSLNSLRRVLLLLPLCSSSCPLLLLVLEFFFTALDFVFFSRVRLLTRRHEFDFFFAEREKPHSPRRTSSSSASACPPTSDIDFDLRWR</sequence>
<reference evidence="2 3" key="1">
    <citation type="submission" date="2024-01" db="EMBL/GenBank/DDBJ databases">
        <title>The genomes of 5 underutilized Papilionoideae crops provide insights into root nodulation and disease resistanc.</title>
        <authorList>
            <person name="Yuan L."/>
        </authorList>
    </citation>
    <scope>NUCLEOTIDE SEQUENCE [LARGE SCALE GENOMIC DNA]</scope>
    <source>
        <strain evidence="2">ZHUSHIDOU_FW_LH</strain>
        <tissue evidence="2">Leaf</tissue>
    </source>
</reference>
<protein>
    <submittedName>
        <fullName evidence="2">Uncharacterized protein</fullName>
    </submittedName>
</protein>
<dbReference type="EMBL" id="JAYWIO010000004">
    <property type="protein sequence ID" value="KAK7268150.1"/>
    <property type="molecule type" value="Genomic_DNA"/>
</dbReference>
<name>A0AAN9I910_CROPI</name>
<comment type="caution">
    <text evidence="2">The sequence shown here is derived from an EMBL/GenBank/DDBJ whole genome shotgun (WGS) entry which is preliminary data.</text>
</comment>
<feature type="region of interest" description="Disordered" evidence="1">
    <location>
        <begin position="270"/>
        <end position="297"/>
    </location>
</feature>
<feature type="compositionally biased region" description="Low complexity" evidence="1">
    <location>
        <begin position="275"/>
        <end position="288"/>
    </location>
</feature>
<dbReference type="Proteomes" id="UP001372338">
    <property type="component" value="Unassembled WGS sequence"/>
</dbReference>